<dbReference type="InterPro" id="IPR041677">
    <property type="entry name" value="DNA2/NAM7_AAA_11"/>
</dbReference>
<reference evidence="3" key="3">
    <citation type="submission" date="2016-06" db="UniProtKB">
        <authorList>
            <consortium name="WormBaseParasite"/>
        </authorList>
    </citation>
    <scope>IDENTIFICATION</scope>
</reference>
<dbReference type="Pfam" id="PF13086">
    <property type="entry name" value="AAA_11"/>
    <property type="match status" value="1"/>
</dbReference>
<feature type="domain" description="BTB" evidence="1">
    <location>
        <begin position="545"/>
        <end position="648"/>
    </location>
</feature>
<dbReference type="CDD" id="cd18186">
    <property type="entry name" value="BTB_POZ_ZBTB_KLHL-like"/>
    <property type="match status" value="1"/>
</dbReference>
<dbReference type="Gene3D" id="3.30.710.10">
    <property type="entry name" value="Potassium Channel Kv1.1, Chain A"/>
    <property type="match status" value="1"/>
</dbReference>
<name>A0A183BX39_GLOPA</name>
<reference evidence="2" key="2">
    <citation type="submission" date="2014-05" db="EMBL/GenBank/DDBJ databases">
        <title>The genome and life-stage specific transcriptomes of Globodera pallida elucidate key aspects of plant parasitism by a cyst nematode.</title>
        <authorList>
            <person name="Cotton J.A."/>
            <person name="Lilley C.J."/>
            <person name="Jones L.M."/>
            <person name="Kikuchi T."/>
            <person name="Reid A.J."/>
            <person name="Thorpe P."/>
            <person name="Tsai I.J."/>
            <person name="Beasley H."/>
            <person name="Blok V."/>
            <person name="Cock P.J.A."/>
            <person name="Van den Akker S.E."/>
            <person name="Holroyd N."/>
            <person name="Hunt M."/>
            <person name="Mantelin S."/>
            <person name="Naghra H."/>
            <person name="Pain A."/>
            <person name="Palomares-Rius J.E."/>
            <person name="Zarowiecki M."/>
            <person name="Berriman M."/>
            <person name="Jones J.T."/>
            <person name="Urwin P.E."/>
        </authorList>
    </citation>
    <scope>NUCLEOTIDE SEQUENCE [LARGE SCALE GENOMIC DNA]</scope>
    <source>
        <strain evidence="2">Lindley</strain>
    </source>
</reference>
<dbReference type="AlphaFoldDB" id="A0A183BX39"/>
<keyword evidence="2" id="KW-1185">Reference proteome</keyword>
<dbReference type="SUPFAM" id="SSF54695">
    <property type="entry name" value="POZ domain"/>
    <property type="match status" value="1"/>
</dbReference>
<accession>A0A183BX39</accession>
<evidence type="ECO:0000259" key="1">
    <source>
        <dbReference type="SMART" id="SM00225"/>
    </source>
</evidence>
<evidence type="ECO:0000313" key="2">
    <source>
        <dbReference type="Proteomes" id="UP000050741"/>
    </source>
</evidence>
<dbReference type="Gene3D" id="3.40.50.300">
    <property type="entry name" value="P-loop containing nucleotide triphosphate hydrolases"/>
    <property type="match status" value="1"/>
</dbReference>
<dbReference type="GO" id="GO:0004386">
    <property type="term" value="F:helicase activity"/>
    <property type="evidence" value="ECO:0007669"/>
    <property type="project" value="InterPro"/>
</dbReference>
<sequence length="707" mass="79918">MAPTTSTGSTAPFPATAQAGSAFVASAEMAYPMLRLEQELVEDLAEPAQHSCPPGTSKLMELISKLLFEGNPFHALEEAVHITQNNGFYLCNSERGFHQMTLAELFGKSFDTATASRLQLTVRQRLMTGEFEACNAGMEFFMCAMCNFDVELGADFWILTDNAEQEENCFYNMRRQLAETNLPWRLPVTLVDMFGAQTAPAGLVQPPAAELARQGLHGSDALLRYISGPNCYVKLRSQETSLMLNKYREREQKEKRTQTSDVFDCREIYALLEQFSTLDHLQKQAVLNAFNEYGLSAIQGPPGTGKTSIIAHIVAYGTAAYKRPAPSKRKAFAVDCISQRSEPLFLIVTATNSAADHVAQQVLKLKEKLVDRNWLGDRTSTAGNVVLLRKYAKSFPTSAVPENLINYSNKAADVNWKPAEVNCVVMTMGHAKSFKFLARLCPHVILFEEASMANCFEFFGITCRFNSNEMRVTVMNRLRALRRQKAREEMPHDAPTAARVATILREELEEDDCWEEDRLGEIMAERSAKSSKSVNPCPPFSSPDDDFTVHIGNSQVTVSASWLMVVSPVIKRMLSVEMKEKQQRSLNLDGHDITMEQFMQFLETISFNALHGRTLPNPTNVLVLLKLADYFQIDWLKDRCEAHLINCVEIPLIERFLLIERYRLNILKNFFLRRLNADKLREFLRANHEQLLASISKELWVELAMRQ</sequence>
<dbReference type="SMART" id="SM00225">
    <property type="entry name" value="BTB"/>
    <property type="match status" value="1"/>
</dbReference>
<dbReference type="WBParaSite" id="GPLIN_000517800">
    <property type="protein sequence ID" value="GPLIN_000517800"/>
    <property type="gene ID" value="GPLIN_000517800"/>
</dbReference>
<dbReference type="InterPro" id="IPR027417">
    <property type="entry name" value="P-loop_NTPase"/>
</dbReference>
<evidence type="ECO:0000313" key="3">
    <source>
        <dbReference type="WBParaSite" id="GPLIN_000517800"/>
    </source>
</evidence>
<proteinExistence type="predicted"/>
<organism evidence="2 3">
    <name type="scientific">Globodera pallida</name>
    <name type="common">Potato cyst nematode worm</name>
    <name type="synonym">Heterodera pallida</name>
    <dbReference type="NCBI Taxonomy" id="36090"/>
    <lineage>
        <taxon>Eukaryota</taxon>
        <taxon>Metazoa</taxon>
        <taxon>Ecdysozoa</taxon>
        <taxon>Nematoda</taxon>
        <taxon>Chromadorea</taxon>
        <taxon>Rhabditida</taxon>
        <taxon>Tylenchina</taxon>
        <taxon>Tylenchomorpha</taxon>
        <taxon>Tylenchoidea</taxon>
        <taxon>Heteroderidae</taxon>
        <taxon>Heteroderinae</taxon>
        <taxon>Globodera</taxon>
    </lineage>
</organism>
<dbReference type="PANTHER" id="PTHR22744:SF14">
    <property type="entry name" value="BTB DOMAIN-CONTAINING PROTEIN-RELATED"/>
    <property type="match status" value="1"/>
</dbReference>
<dbReference type="SUPFAM" id="SSF52540">
    <property type="entry name" value="P-loop containing nucleoside triphosphate hydrolases"/>
    <property type="match status" value="1"/>
</dbReference>
<dbReference type="InterPro" id="IPR000210">
    <property type="entry name" value="BTB/POZ_dom"/>
</dbReference>
<protein>
    <submittedName>
        <fullName evidence="3">BTB domain-containing protein</fullName>
    </submittedName>
</protein>
<dbReference type="Pfam" id="PF00651">
    <property type="entry name" value="BTB"/>
    <property type="match status" value="1"/>
</dbReference>
<dbReference type="InterPro" id="IPR011333">
    <property type="entry name" value="SKP1/BTB/POZ_sf"/>
</dbReference>
<dbReference type="PANTHER" id="PTHR22744">
    <property type="entry name" value="HELIX LOOP HELIX PROTEIN 21-RELATED"/>
    <property type="match status" value="1"/>
</dbReference>
<dbReference type="Proteomes" id="UP000050741">
    <property type="component" value="Unassembled WGS sequence"/>
</dbReference>
<reference evidence="2" key="1">
    <citation type="submission" date="2013-12" db="EMBL/GenBank/DDBJ databases">
        <authorList>
            <person name="Aslett M."/>
        </authorList>
    </citation>
    <scope>NUCLEOTIDE SEQUENCE [LARGE SCALE GENOMIC DNA]</scope>
    <source>
        <strain evidence="2">Lindley</strain>
    </source>
</reference>